<dbReference type="PANTHER" id="PTHR30487">
    <property type="entry name" value="TYPE 4 PREPILIN-LIKE PROTEINS LEADER PEPTIDE-PROCESSING ENZYME"/>
    <property type="match status" value="1"/>
</dbReference>
<dbReference type="STRING" id="39060.SAMN05660706_12357"/>
<dbReference type="GO" id="GO:0006465">
    <property type="term" value="P:signal peptide processing"/>
    <property type="evidence" value="ECO:0007669"/>
    <property type="project" value="TreeGrafter"/>
</dbReference>
<dbReference type="Pfam" id="PF01478">
    <property type="entry name" value="Peptidase_A24"/>
    <property type="match status" value="1"/>
</dbReference>
<comment type="similarity">
    <text evidence="1">Belongs to the peptidase A24 family.</text>
</comment>
<keyword evidence="2" id="KW-0812">Transmembrane</keyword>
<feature type="domain" description="Prepilin type IV endopeptidase peptidase" evidence="3">
    <location>
        <begin position="4"/>
        <end position="101"/>
    </location>
</feature>
<evidence type="ECO:0000259" key="3">
    <source>
        <dbReference type="Pfam" id="PF01478"/>
    </source>
</evidence>
<keyword evidence="2" id="KW-0472">Membrane</keyword>
<keyword evidence="4" id="KW-0645">Protease</keyword>
<dbReference type="GO" id="GO:0004190">
    <property type="term" value="F:aspartic-type endopeptidase activity"/>
    <property type="evidence" value="ECO:0007669"/>
    <property type="project" value="InterPro"/>
</dbReference>
<keyword evidence="2" id="KW-1133">Transmembrane helix</keyword>
<evidence type="ECO:0000256" key="2">
    <source>
        <dbReference type="SAM" id="Phobius"/>
    </source>
</evidence>
<evidence type="ECO:0000313" key="5">
    <source>
        <dbReference type="Proteomes" id="UP000199584"/>
    </source>
</evidence>
<accession>A0A1I6E1Y1</accession>
<dbReference type="InterPro" id="IPR000045">
    <property type="entry name" value="Prepilin_IV_endopep_pep"/>
</dbReference>
<keyword evidence="5" id="KW-1185">Reference proteome</keyword>
<feature type="transmembrane region" description="Helical" evidence="2">
    <location>
        <begin position="116"/>
        <end position="138"/>
    </location>
</feature>
<evidence type="ECO:0000256" key="1">
    <source>
        <dbReference type="ARBA" id="ARBA00005801"/>
    </source>
</evidence>
<feature type="transmembrane region" description="Helical" evidence="2">
    <location>
        <begin position="43"/>
        <end position="62"/>
    </location>
</feature>
<dbReference type="InterPro" id="IPR050882">
    <property type="entry name" value="Prepilin_peptidase/N-MTase"/>
</dbReference>
<dbReference type="GO" id="GO:0005886">
    <property type="term" value="C:plasma membrane"/>
    <property type="evidence" value="ECO:0007669"/>
    <property type="project" value="TreeGrafter"/>
</dbReference>
<protein>
    <submittedName>
        <fullName evidence="4">Flp pilus assembly protein, protease CpaA</fullName>
    </submittedName>
</protein>
<proteinExistence type="inferred from homology"/>
<keyword evidence="4" id="KW-0378">Hydrolase</keyword>
<dbReference type="AlphaFoldDB" id="A0A1I6E1Y1"/>
<dbReference type="Proteomes" id="UP000199584">
    <property type="component" value="Unassembled WGS sequence"/>
</dbReference>
<evidence type="ECO:0000313" key="4">
    <source>
        <dbReference type="EMBL" id="SFR11750.1"/>
    </source>
</evidence>
<organism evidence="4 5">
    <name type="scientific">Desulfoscipio geothermicus DSM 3669</name>
    <dbReference type="NCBI Taxonomy" id="1121426"/>
    <lineage>
        <taxon>Bacteria</taxon>
        <taxon>Bacillati</taxon>
        <taxon>Bacillota</taxon>
        <taxon>Clostridia</taxon>
        <taxon>Eubacteriales</taxon>
        <taxon>Desulfallaceae</taxon>
        <taxon>Desulfoscipio</taxon>
    </lineage>
</organism>
<dbReference type="PANTHER" id="PTHR30487:SF0">
    <property type="entry name" value="PREPILIN LEADER PEPTIDASE_N-METHYLTRANSFERASE-RELATED"/>
    <property type="match status" value="1"/>
</dbReference>
<dbReference type="OrthoDB" id="9789291at2"/>
<name>A0A1I6E1Y1_9FIRM</name>
<reference evidence="5" key="1">
    <citation type="submission" date="2016-10" db="EMBL/GenBank/DDBJ databases">
        <authorList>
            <person name="Varghese N."/>
            <person name="Submissions S."/>
        </authorList>
    </citation>
    <scope>NUCLEOTIDE SEQUENCE [LARGE SCALE GENOMIC DNA]</scope>
    <source>
        <strain evidence="5">DSM 3669</strain>
    </source>
</reference>
<dbReference type="Gene3D" id="1.20.120.1220">
    <property type="match status" value="1"/>
</dbReference>
<dbReference type="RefSeq" id="WP_092485301.1">
    <property type="nucleotide sequence ID" value="NZ_FOYM01000023.1"/>
</dbReference>
<gene>
    <name evidence="4" type="ORF">SAMN05660706_12357</name>
</gene>
<feature type="transmembrane region" description="Helical" evidence="2">
    <location>
        <begin position="74"/>
        <end position="96"/>
    </location>
</feature>
<sequence length="139" mass="15590">MFAFTIAVCAVASVYDLRLRIIPDWLTLPYLVLGLALSLARHGLFYTLVVFAVGFLLCELFFRANVFGGGDLKLFMGIALVDGVQFGFWVFFYSLIASLPLFAYYILKKKTWKVDVPYAVAIFAGLILAHCEVISNIFQ</sequence>
<dbReference type="EMBL" id="FOYM01000023">
    <property type="protein sequence ID" value="SFR11750.1"/>
    <property type="molecule type" value="Genomic_DNA"/>
</dbReference>